<comment type="pathway">
    <text evidence="1 8">Amino-acid degradation; 4-aminobutanoate degradation.</text>
</comment>
<evidence type="ECO:0000256" key="4">
    <source>
        <dbReference type="ARBA" id="ARBA00050387"/>
    </source>
</evidence>
<dbReference type="Gene3D" id="3.40.605.10">
    <property type="entry name" value="Aldehyde Dehydrogenase, Chain A, domain 1"/>
    <property type="match status" value="1"/>
</dbReference>
<dbReference type="Pfam" id="PF00171">
    <property type="entry name" value="Aldedh"/>
    <property type="match status" value="1"/>
</dbReference>
<feature type="domain" description="Aldehyde dehydrogenase" evidence="9">
    <location>
        <begin position="58"/>
        <end position="520"/>
    </location>
</feature>
<evidence type="ECO:0000256" key="5">
    <source>
        <dbReference type="ARBA" id="ARBA00052698"/>
    </source>
</evidence>
<evidence type="ECO:0000256" key="8">
    <source>
        <dbReference type="RuleBase" id="RU365091"/>
    </source>
</evidence>
<comment type="catalytic activity">
    <reaction evidence="5 8">
        <text>succinate semialdehyde + NAD(+) + H2O = succinate + NADH + 2 H(+)</text>
        <dbReference type="Rhea" id="RHEA:13217"/>
        <dbReference type="ChEBI" id="CHEBI:15377"/>
        <dbReference type="ChEBI" id="CHEBI:15378"/>
        <dbReference type="ChEBI" id="CHEBI:30031"/>
        <dbReference type="ChEBI" id="CHEBI:57540"/>
        <dbReference type="ChEBI" id="CHEBI:57706"/>
        <dbReference type="ChEBI" id="CHEBI:57945"/>
        <dbReference type="EC" id="1.2.1.16"/>
    </reaction>
</comment>
<protein>
    <recommendedName>
        <fullName evidence="8">Succinate-semialdehyde dehydrogenase</fullName>
        <ecNumber evidence="8">1.2.1.16</ecNumber>
    </recommendedName>
</protein>
<dbReference type="PROSITE" id="PS00687">
    <property type="entry name" value="ALDEHYDE_DEHYDR_GLU"/>
    <property type="match status" value="1"/>
</dbReference>
<dbReference type="GO" id="GO:0009450">
    <property type="term" value="P:gamma-aminobutyric acid catabolic process"/>
    <property type="evidence" value="ECO:0007669"/>
    <property type="project" value="InterPro"/>
</dbReference>
<dbReference type="EC" id="1.2.1.16" evidence="8"/>
<dbReference type="InterPro" id="IPR050740">
    <property type="entry name" value="Aldehyde_DH_Superfamily"/>
</dbReference>
<feature type="active site" evidence="6">
    <location>
        <position position="296"/>
    </location>
</feature>
<dbReference type="FunFam" id="3.40.605.10:FF:000005">
    <property type="entry name" value="Succinate-semialdehyde dehydrogenase I"/>
    <property type="match status" value="1"/>
</dbReference>
<comment type="caution">
    <text evidence="10">The sequence shown here is derived from an EMBL/GenBank/DDBJ whole genome shotgun (WGS) entry which is preliminary data.</text>
</comment>
<comment type="catalytic activity">
    <reaction evidence="4 8">
        <text>succinate semialdehyde + NADP(+) + H2O = succinate + NADPH + 2 H(+)</text>
        <dbReference type="Rhea" id="RHEA:13213"/>
        <dbReference type="ChEBI" id="CHEBI:15377"/>
        <dbReference type="ChEBI" id="CHEBI:15378"/>
        <dbReference type="ChEBI" id="CHEBI:30031"/>
        <dbReference type="ChEBI" id="CHEBI:57706"/>
        <dbReference type="ChEBI" id="CHEBI:57783"/>
        <dbReference type="ChEBI" id="CHEBI:58349"/>
        <dbReference type="EC" id="1.2.1.16"/>
    </reaction>
</comment>
<dbReference type="Gene3D" id="3.40.309.10">
    <property type="entry name" value="Aldehyde Dehydrogenase, Chain A, domain 2"/>
    <property type="match status" value="1"/>
</dbReference>
<dbReference type="PANTHER" id="PTHR43353">
    <property type="entry name" value="SUCCINATE-SEMIALDEHYDE DEHYDROGENASE, MITOCHONDRIAL"/>
    <property type="match status" value="1"/>
</dbReference>
<keyword evidence="11" id="KW-1185">Reference proteome</keyword>
<organism evidence="10 11">
    <name type="scientific">Cladosporium halotolerans</name>
    <dbReference type="NCBI Taxonomy" id="1052096"/>
    <lineage>
        <taxon>Eukaryota</taxon>
        <taxon>Fungi</taxon>
        <taxon>Dikarya</taxon>
        <taxon>Ascomycota</taxon>
        <taxon>Pezizomycotina</taxon>
        <taxon>Dothideomycetes</taxon>
        <taxon>Dothideomycetidae</taxon>
        <taxon>Cladosporiales</taxon>
        <taxon>Cladosporiaceae</taxon>
        <taxon>Cladosporium</taxon>
    </lineage>
</organism>
<dbReference type="CDD" id="cd07103">
    <property type="entry name" value="ALDH_F5_SSADH_GabD"/>
    <property type="match status" value="1"/>
</dbReference>
<dbReference type="Proteomes" id="UP000803884">
    <property type="component" value="Unassembled WGS sequence"/>
</dbReference>
<name>A0AB34KV79_9PEZI</name>
<dbReference type="GeneID" id="96005192"/>
<dbReference type="GO" id="GO:0004030">
    <property type="term" value="F:aldehyde dehydrogenase [NAD(P)+] activity"/>
    <property type="evidence" value="ECO:0007669"/>
    <property type="project" value="UniProtKB-ARBA"/>
</dbReference>
<evidence type="ECO:0000256" key="7">
    <source>
        <dbReference type="RuleBase" id="RU003345"/>
    </source>
</evidence>
<dbReference type="FunFam" id="3.40.309.10:FF:000004">
    <property type="entry name" value="Succinate-semialdehyde dehydrogenase I"/>
    <property type="match status" value="1"/>
</dbReference>
<dbReference type="InterPro" id="IPR016162">
    <property type="entry name" value="Ald_DH_N"/>
</dbReference>
<dbReference type="InterPro" id="IPR016161">
    <property type="entry name" value="Ald_DH/histidinol_DH"/>
</dbReference>
<evidence type="ECO:0000256" key="1">
    <source>
        <dbReference type="ARBA" id="ARBA00005176"/>
    </source>
</evidence>
<dbReference type="RefSeq" id="XP_069230525.1">
    <property type="nucleotide sequence ID" value="XM_069372354.1"/>
</dbReference>
<dbReference type="InterPro" id="IPR010102">
    <property type="entry name" value="Succ_semiAld_DH"/>
</dbReference>
<sequence>MQPLLRAVGSKPALRSYIQHTNHLRVIPSRSYASMQHSVPPLNDKSLLKSQAYINGQWVDAKSGKTFEVTDPASHKVIGTMPEMSKDDVADAISAAEKALVSFRKTTGRERSKMLRKWYQLMVDNSEDLARLITWENGKPLADAKGEVTYAANFFEWFSEEAPRVYGDTIPATVPGNRVFTIKEPVGVAGLITPWNFPAAMITRKIGPALAAGCTVVAKSPGETPFTAAALAELAHRAGIPAGVVNIVTALKNTPEVGEAITSSDVIRKVSFTGSTGVGKLLMKQSADTLKKLSFELGGNAPFIVFDDADLDAAVAGAIASKFRSSGQTCVCANRIYVQKGIYDKFAQAFTEKVNSFKVGSGYEEGITHGPLIHDRAVSKVESHVKDAVKQGGKILAGGQALPDLGSNFFQPTVIRDMKPDMAIAHDETFGPVAGLFPFETEAEVIAQANDTEVGLAGYFFSKDIQRCYRVAEAIQVGMVGVNTGLISDPAAPFGGVKQSGFGREGSKYGIDEYMVTKMVTMGGMGQDLQGS</sequence>
<dbReference type="InterPro" id="IPR029510">
    <property type="entry name" value="Ald_DH_CS_GLU"/>
</dbReference>
<keyword evidence="3 7" id="KW-0560">Oxidoreductase</keyword>
<evidence type="ECO:0000313" key="10">
    <source>
        <dbReference type="EMBL" id="KAL1587420.1"/>
    </source>
</evidence>
<evidence type="ECO:0000259" key="9">
    <source>
        <dbReference type="Pfam" id="PF00171"/>
    </source>
</evidence>
<dbReference type="PROSITE" id="PS00070">
    <property type="entry name" value="ALDEHYDE_DEHYDR_CYS"/>
    <property type="match status" value="1"/>
</dbReference>
<dbReference type="GO" id="GO:0004777">
    <property type="term" value="F:succinate-semialdehyde dehydrogenase (NAD+) activity"/>
    <property type="evidence" value="ECO:0007669"/>
    <property type="project" value="UniProtKB-UniRule"/>
</dbReference>
<dbReference type="AlphaFoldDB" id="A0AB34KV79"/>
<evidence type="ECO:0000313" key="11">
    <source>
        <dbReference type="Proteomes" id="UP000803884"/>
    </source>
</evidence>
<accession>A0AB34KV79</accession>
<evidence type="ECO:0000256" key="3">
    <source>
        <dbReference type="ARBA" id="ARBA00023002"/>
    </source>
</evidence>
<dbReference type="GO" id="GO:0046394">
    <property type="term" value="P:carboxylic acid biosynthetic process"/>
    <property type="evidence" value="ECO:0007669"/>
    <property type="project" value="UniProtKB-ARBA"/>
</dbReference>
<gene>
    <name evidence="10" type="ORF">WHR41_03748</name>
</gene>
<evidence type="ECO:0000256" key="6">
    <source>
        <dbReference type="PROSITE-ProRule" id="PRU10007"/>
    </source>
</evidence>
<dbReference type="InterPro" id="IPR015590">
    <property type="entry name" value="Aldehyde_DH_dom"/>
</dbReference>
<dbReference type="InterPro" id="IPR016163">
    <property type="entry name" value="Ald_DH_C"/>
</dbReference>
<dbReference type="FunFam" id="3.40.605.10:FF:000026">
    <property type="entry name" value="Aldehyde dehydrogenase, putative"/>
    <property type="match status" value="1"/>
</dbReference>
<dbReference type="NCBIfam" id="TIGR01780">
    <property type="entry name" value="SSADH"/>
    <property type="match status" value="1"/>
</dbReference>
<dbReference type="EMBL" id="JAAQHG020000010">
    <property type="protein sequence ID" value="KAL1587420.1"/>
    <property type="molecule type" value="Genomic_DNA"/>
</dbReference>
<reference evidence="10 11" key="1">
    <citation type="journal article" date="2020" name="Microbiol. Resour. Announc.">
        <title>Draft Genome Sequence of a Cladosporium Species Isolated from the Mesophotic Ascidian Didemnum maculosum.</title>
        <authorList>
            <person name="Gioti A."/>
            <person name="Siaperas R."/>
            <person name="Nikolaivits E."/>
            <person name="Le Goff G."/>
            <person name="Ouazzani J."/>
            <person name="Kotoulas G."/>
            <person name="Topakas E."/>
        </authorList>
    </citation>
    <scope>NUCLEOTIDE SEQUENCE [LARGE SCALE GENOMIC DNA]</scope>
    <source>
        <strain evidence="10 11">TM138-S3</strain>
    </source>
</reference>
<comment type="similarity">
    <text evidence="2 7">Belongs to the aldehyde dehydrogenase family.</text>
</comment>
<dbReference type="SUPFAM" id="SSF53720">
    <property type="entry name" value="ALDH-like"/>
    <property type="match status" value="1"/>
</dbReference>
<dbReference type="PANTHER" id="PTHR43353:SF5">
    <property type="entry name" value="SUCCINATE-SEMIALDEHYDE DEHYDROGENASE, MITOCHONDRIAL"/>
    <property type="match status" value="1"/>
</dbReference>
<dbReference type="GO" id="GO:0005737">
    <property type="term" value="C:cytoplasm"/>
    <property type="evidence" value="ECO:0007669"/>
    <property type="project" value="TreeGrafter"/>
</dbReference>
<proteinExistence type="inferred from homology"/>
<dbReference type="InterPro" id="IPR016160">
    <property type="entry name" value="Ald_DH_CS_CYS"/>
</dbReference>
<evidence type="ECO:0000256" key="2">
    <source>
        <dbReference type="ARBA" id="ARBA00009986"/>
    </source>
</evidence>